<dbReference type="RefSeq" id="WP_147743091.1">
    <property type="nucleotide sequence ID" value="NZ_VRUR01000001.1"/>
</dbReference>
<dbReference type="InterPro" id="IPR011576">
    <property type="entry name" value="Pyridox_Oxase_N"/>
</dbReference>
<keyword evidence="4" id="KW-1185">Reference proteome</keyword>
<dbReference type="PANTHER" id="PTHR42815:SF2">
    <property type="entry name" value="FAD-BINDING, PUTATIVE (AFU_ORTHOLOGUE AFUA_6G07600)-RELATED"/>
    <property type="match status" value="1"/>
</dbReference>
<evidence type="ECO:0000256" key="1">
    <source>
        <dbReference type="SAM" id="Coils"/>
    </source>
</evidence>
<feature type="domain" description="Pyridoxamine 5'-phosphate oxidase N-terminal" evidence="2">
    <location>
        <begin position="43"/>
        <end position="134"/>
    </location>
</feature>
<dbReference type="PANTHER" id="PTHR42815">
    <property type="entry name" value="FAD-BINDING, PUTATIVE (AFU_ORTHOLOGUE AFUA_6G07600)-RELATED"/>
    <property type="match status" value="1"/>
</dbReference>
<feature type="coiled-coil region" evidence="1">
    <location>
        <begin position="173"/>
        <end position="207"/>
    </location>
</feature>
<accession>A0A5C8VA39</accession>
<keyword evidence="1" id="KW-0175">Coiled coil</keyword>
<dbReference type="AlphaFoldDB" id="A0A5C8VA39"/>
<reference evidence="3 4" key="1">
    <citation type="submission" date="2019-08" db="EMBL/GenBank/DDBJ databases">
        <title>Professor.</title>
        <authorList>
            <person name="Park J.S."/>
        </authorList>
    </citation>
    <scope>NUCLEOTIDE SEQUENCE [LARGE SCALE GENOMIC DNA]</scope>
    <source>
        <strain evidence="3 4">176CP5-101</strain>
    </source>
</reference>
<evidence type="ECO:0000313" key="4">
    <source>
        <dbReference type="Proteomes" id="UP000321456"/>
    </source>
</evidence>
<organism evidence="3 4">
    <name type="scientific">Flagellimonas hymeniacidonis</name>
    <dbReference type="NCBI Taxonomy" id="2603628"/>
    <lineage>
        <taxon>Bacteria</taxon>
        <taxon>Pseudomonadati</taxon>
        <taxon>Bacteroidota</taxon>
        <taxon>Flavobacteriia</taxon>
        <taxon>Flavobacteriales</taxon>
        <taxon>Flavobacteriaceae</taxon>
        <taxon>Flagellimonas</taxon>
    </lineage>
</organism>
<dbReference type="EMBL" id="VRUR01000001">
    <property type="protein sequence ID" value="TXN38276.1"/>
    <property type="molecule type" value="Genomic_DNA"/>
</dbReference>
<protein>
    <submittedName>
        <fullName evidence="3">Pyridoxamine 5'-phosphate oxidase family protein</fullName>
    </submittedName>
</protein>
<comment type="caution">
    <text evidence="3">The sequence shown here is derived from an EMBL/GenBank/DDBJ whole genome shotgun (WGS) entry which is preliminary data.</text>
</comment>
<name>A0A5C8VA39_9FLAO</name>
<sequence length="212" mass="24833">MNYAKLAFTDAIKTVQEKEGSRNSYERMEQMVLPEGLSFREMSFIRERDSFYVASFGENGFPYIQHRGGPKGFLKFIDVKTLAFIDFTGNKQYITTGNIQTHEKVSLILVDYPNRARLKIYAEAEVVSLNERPDLLEKLELEDYKYKAERMFVFHIKAFDWNCPQHITPRYTIEDIAKMAKDREDYVENLEQEIKSLKERLENCGANGNNQN</sequence>
<dbReference type="Proteomes" id="UP000321456">
    <property type="component" value="Unassembled WGS sequence"/>
</dbReference>
<proteinExistence type="predicted"/>
<evidence type="ECO:0000259" key="2">
    <source>
        <dbReference type="Pfam" id="PF01243"/>
    </source>
</evidence>
<gene>
    <name evidence="3" type="ORF">FVB32_08265</name>
</gene>
<dbReference type="Gene3D" id="2.30.110.10">
    <property type="entry name" value="Electron Transport, Fmn-binding Protein, Chain A"/>
    <property type="match status" value="1"/>
</dbReference>
<dbReference type="Pfam" id="PF01243">
    <property type="entry name" value="PNPOx_N"/>
    <property type="match status" value="1"/>
</dbReference>
<dbReference type="InterPro" id="IPR012349">
    <property type="entry name" value="Split_barrel_FMN-bd"/>
</dbReference>
<dbReference type="SUPFAM" id="SSF50475">
    <property type="entry name" value="FMN-binding split barrel"/>
    <property type="match status" value="1"/>
</dbReference>
<evidence type="ECO:0000313" key="3">
    <source>
        <dbReference type="EMBL" id="TXN38276.1"/>
    </source>
</evidence>